<gene>
    <name evidence="1" type="ORF">ERS132444_01536</name>
</gene>
<dbReference type="Proteomes" id="UP000074825">
    <property type="component" value="Unassembled WGS sequence"/>
</dbReference>
<organism evidence="1 2">
    <name type="scientific">Streptococcus suis</name>
    <dbReference type="NCBI Taxonomy" id="1307"/>
    <lineage>
        <taxon>Bacteria</taxon>
        <taxon>Bacillati</taxon>
        <taxon>Bacillota</taxon>
        <taxon>Bacilli</taxon>
        <taxon>Lactobacillales</taxon>
        <taxon>Streptococcaceae</taxon>
        <taxon>Streptococcus</taxon>
    </lineage>
</organism>
<accession>A0A0Z8L761</accession>
<reference evidence="1 2" key="1">
    <citation type="submission" date="2016-02" db="EMBL/GenBank/DDBJ databases">
        <authorList>
            <consortium name="Pathogen Informatics"/>
        </authorList>
    </citation>
    <scope>NUCLEOTIDE SEQUENCE [LARGE SCALE GENOMIC DNA]</scope>
    <source>
        <strain evidence="1 2">LSS82</strain>
    </source>
</reference>
<proteinExistence type="predicted"/>
<evidence type="ECO:0000313" key="1">
    <source>
        <dbReference type="EMBL" id="CYV85331.1"/>
    </source>
</evidence>
<name>A0A0Z8L761_STRSU</name>
<protein>
    <submittedName>
        <fullName evidence="1">Uncharacterized protein</fullName>
    </submittedName>
</protein>
<dbReference type="EMBL" id="FIIF01000011">
    <property type="protein sequence ID" value="CYV85331.1"/>
    <property type="molecule type" value="Genomic_DNA"/>
</dbReference>
<dbReference type="AlphaFoldDB" id="A0A0Z8L761"/>
<sequence length="363" mass="43001">MYVSKIQYENHHCDLNNEEQCKKLCKTGFTRSNLSNIEKGNGSRNLLSNKQIDALVKARFSSRLDLLLGKTEERKKLLSDFLFTLLLNGHKLDIIKSNIRKGKFRISRKNKIKHVNTFRKIGKTFDIPYENRIEQLSNLLIKIMLSDRTFFQNFTKIFFYHSNQINYTNYKGNKKEFKEVVKQLEDWYSKNTGNLLPLLTVNKSSSVIFVKTASNIIEEVTNFLLPDIEKKIEDVLRDLDSFETSNQFQKEKKILFRITETLFIELLCSIETFYKLEKYIQLLQIRTETGLQYTTFLHNLEYQKEIVKRLLQLESSSSRQYNRYQVESDILSLIDFYNDKQNSPIQNNQPLDLFIDDLTFNRP</sequence>
<evidence type="ECO:0000313" key="2">
    <source>
        <dbReference type="Proteomes" id="UP000074825"/>
    </source>
</evidence>